<dbReference type="PANTHER" id="PTHR25462">
    <property type="entry name" value="BONUS, ISOFORM C-RELATED"/>
    <property type="match status" value="1"/>
</dbReference>
<evidence type="ECO:0000313" key="8">
    <source>
        <dbReference type="Proteomes" id="UP001519460"/>
    </source>
</evidence>
<evidence type="ECO:0000256" key="4">
    <source>
        <dbReference type="PROSITE-ProRule" id="PRU00024"/>
    </source>
</evidence>
<dbReference type="PROSITE" id="PS50089">
    <property type="entry name" value="ZF_RING_2"/>
    <property type="match status" value="1"/>
</dbReference>
<keyword evidence="2 4" id="KW-0863">Zinc-finger</keyword>
<evidence type="ECO:0000256" key="3">
    <source>
        <dbReference type="ARBA" id="ARBA00022833"/>
    </source>
</evidence>
<dbReference type="SUPFAM" id="SSF57850">
    <property type="entry name" value="RING/U-box"/>
    <property type="match status" value="1"/>
</dbReference>
<accession>A0ABD0JIY0</accession>
<evidence type="ECO:0008006" key="9">
    <source>
        <dbReference type="Google" id="ProtNLM"/>
    </source>
</evidence>
<dbReference type="EMBL" id="JACVVK020000420">
    <property type="protein sequence ID" value="KAK7474953.1"/>
    <property type="molecule type" value="Genomic_DNA"/>
</dbReference>
<dbReference type="GO" id="GO:0008270">
    <property type="term" value="F:zinc ion binding"/>
    <property type="evidence" value="ECO:0007669"/>
    <property type="project" value="UniProtKB-KW"/>
</dbReference>
<comment type="caution">
    <text evidence="7">The sequence shown here is derived from an EMBL/GenBank/DDBJ whole genome shotgun (WGS) entry which is preliminary data.</text>
</comment>
<dbReference type="InterPro" id="IPR001841">
    <property type="entry name" value="Znf_RING"/>
</dbReference>
<protein>
    <recommendedName>
        <fullName evidence="9">RING-type domain-containing protein</fullName>
    </recommendedName>
</protein>
<evidence type="ECO:0000256" key="2">
    <source>
        <dbReference type="ARBA" id="ARBA00022771"/>
    </source>
</evidence>
<reference evidence="7 8" key="1">
    <citation type="journal article" date="2023" name="Sci. Data">
        <title>Genome assembly of the Korean intertidal mud-creeper Batillaria attramentaria.</title>
        <authorList>
            <person name="Patra A.K."/>
            <person name="Ho P.T."/>
            <person name="Jun S."/>
            <person name="Lee S.J."/>
            <person name="Kim Y."/>
            <person name="Won Y.J."/>
        </authorList>
    </citation>
    <scope>NUCLEOTIDE SEQUENCE [LARGE SCALE GENOMIC DNA]</scope>
    <source>
        <strain evidence="7">Wonlab-2016</strain>
    </source>
</reference>
<dbReference type="Gene3D" id="3.30.160.60">
    <property type="entry name" value="Classic Zinc Finger"/>
    <property type="match status" value="1"/>
</dbReference>
<dbReference type="InterPro" id="IPR017907">
    <property type="entry name" value="Znf_RING_CS"/>
</dbReference>
<keyword evidence="1" id="KW-0479">Metal-binding</keyword>
<organism evidence="7 8">
    <name type="scientific">Batillaria attramentaria</name>
    <dbReference type="NCBI Taxonomy" id="370345"/>
    <lineage>
        <taxon>Eukaryota</taxon>
        <taxon>Metazoa</taxon>
        <taxon>Spiralia</taxon>
        <taxon>Lophotrochozoa</taxon>
        <taxon>Mollusca</taxon>
        <taxon>Gastropoda</taxon>
        <taxon>Caenogastropoda</taxon>
        <taxon>Sorbeoconcha</taxon>
        <taxon>Cerithioidea</taxon>
        <taxon>Batillariidae</taxon>
        <taxon>Batillaria</taxon>
    </lineage>
</organism>
<feature type="domain" description="RING-type" evidence="5">
    <location>
        <begin position="23"/>
        <end position="66"/>
    </location>
</feature>
<dbReference type="InterPro" id="IPR000315">
    <property type="entry name" value="Znf_B-box"/>
</dbReference>
<sequence length="179" mass="19608">MATSSTDNSKDSSIDQHLRHNECALCLEQFKSPRILPCFHTFCLSCIKRLTLNLQPSDSFPCPSCRTAVQIPPGGADSFQVNFYIEAEMERAKCYESHAAPDCDICGNTRATHKCLDCNQMSCDNCTRIHGSFAATRDHSVLSLGSFLSGGGGISYKTDRLCGIHHEENFAFSALSVTS</sequence>
<dbReference type="InterPro" id="IPR027370">
    <property type="entry name" value="Znf-RING_euk"/>
</dbReference>
<dbReference type="PROSITE" id="PS50119">
    <property type="entry name" value="ZF_BBOX"/>
    <property type="match status" value="1"/>
</dbReference>
<proteinExistence type="predicted"/>
<dbReference type="AlphaFoldDB" id="A0ABD0JIY0"/>
<dbReference type="InterPro" id="IPR013083">
    <property type="entry name" value="Znf_RING/FYVE/PHD"/>
</dbReference>
<keyword evidence="8" id="KW-1185">Reference proteome</keyword>
<feature type="domain" description="B box-type" evidence="6">
    <location>
        <begin position="103"/>
        <end position="144"/>
    </location>
</feature>
<dbReference type="PANTHER" id="PTHR25462:SF296">
    <property type="entry name" value="MEIOTIC P26, ISOFORM F"/>
    <property type="match status" value="1"/>
</dbReference>
<dbReference type="PROSITE" id="PS00518">
    <property type="entry name" value="ZF_RING_1"/>
    <property type="match status" value="1"/>
</dbReference>
<evidence type="ECO:0000256" key="1">
    <source>
        <dbReference type="ARBA" id="ARBA00022723"/>
    </source>
</evidence>
<gene>
    <name evidence="7" type="ORF">BaRGS_00033840</name>
</gene>
<dbReference type="InterPro" id="IPR047153">
    <property type="entry name" value="TRIM45/56/19-like"/>
</dbReference>
<name>A0ABD0JIY0_9CAEN</name>
<evidence type="ECO:0000259" key="5">
    <source>
        <dbReference type="PROSITE" id="PS50089"/>
    </source>
</evidence>
<dbReference type="Pfam" id="PF13445">
    <property type="entry name" value="zf-RING_UBOX"/>
    <property type="match status" value="1"/>
</dbReference>
<dbReference type="Proteomes" id="UP001519460">
    <property type="component" value="Unassembled WGS sequence"/>
</dbReference>
<keyword evidence="3" id="KW-0862">Zinc</keyword>
<dbReference type="Gene3D" id="3.30.40.10">
    <property type="entry name" value="Zinc/RING finger domain, C3HC4 (zinc finger)"/>
    <property type="match status" value="1"/>
</dbReference>
<evidence type="ECO:0000313" key="7">
    <source>
        <dbReference type="EMBL" id="KAK7474953.1"/>
    </source>
</evidence>
<evidence type="ECO:0000259" key="6">
    <source>
        <dbReference type="PROSITE" id="PS50119"/>
    </source>
</evidence>
<dbReference type="CDD" id="cd19757">
    <property type="entry name" value="Bbox1"/>
    <property type="match status" value="1"/>
</dbReference>
<dbReference type="Pfam" id="PF00643">
    <property type="entry name" value="zf-B_box"/>
    <property type="match status" value="1"/>
</dbReference>
<dbReference type="SMART" id="SM00184">
    <property type="entry name" value="RING"/>
    <property type="match status" value="1"/>
</dbReference>